<dbReference type="PANTHER" id="PTHR16056">
    <property type="entry name" value="REGULATOR OF MICROTUBULE DYNAMICS PROTEIN"/>
    <property type="match status" value="1"/>
</dbReference>
<comment type="subcellular location">
    <subcellularLocation>
        <location evidence="1">Cytoplasm</location>
        <location evidence="1">Cytoskeleton</location>
    </subcellularLocation>
</comment>
<sequence length="251" mass="27877">MFKNIFFLLIPVLTAFSLQAQTVEDLQAEAQALEKQMNEAGALQKYKEVLKIQPANVPALVQSSLLAVKEGFRQKDKEAKQTLYNEAKAYAEQALQADASNAQANFAMAVVLGRIGLISPAKEKVAAAKEVKKYADLALRFNPDYGEAYHLLGKWNFELANMSSLERTAAKVLFGGVPPGTIQDAIANYEKCRKLKPGYIINYYDLAIAYHQDNKDTEAMEILKKVNGVRPVFQDDVQTKAEAKKMLEGLQ</sequence>
<evidence type="ECO:0000256" key="3">
    <source>
        <dbReference type="ARBA" id="ARBA00022490"/>
    </source>
</evidence>
<keyword evidence="10" id="KW-0732">Signal</keyword>
<keyword evidence="12" id="KW-1185">Reference proteome</keyword>
<evidence type="ECO:0000256" key="2">
    <source>
        <dbReference type="ARBA" id="ARBA00011375"/>
    </source>
</evidence>
<dbReference type="SUPFAM" id="SSF48452">
    <property type="entry name" value="TPR-like"/>
    <property type="match status" value="1"/>
</dbReference>
<keyword evidence="6" id="KW-0206">Cytoskeleton</keyword>
<proteinExistence type="predicted"/>
<dbReference type="Proteomes" id="UP001162741">
    <property type="component" value="Chromosome"/>
</dbReference>
<dbReference type="Pfam" id="PF21033">
    <property type="entry name" value="RMD1-3"/>
    <property type="match status" value="1"/>
</dbReference>
<dbReference type="Gene3D" id="1.25.40.10">
    <property type="entry name" value="Tetratricopeptide repeat domain"/>
    <property type="match status" value="1"/>
</dbReference>
<keyword evidence="9" id="KW-0175">Coiled coil</keyword>
<feature type="coiled-coil region" evidence="9">
    <location>
        <begin position="16"/>
        <end position="43"/>
    </location>
</feature>
<feature type="chain" id="PRO_5045661731" description="Regulator of microtubule dynamics protein 1" evidence="10">
    <location>
        <begin position="21"/>
        <end position="251"/>
    </location>
</feature>
<evidence type="ECO:0000256" key="6">
    <source>
        <dbReference type="ARBA" id="ARBA00023212"/>
    </source>
</evidence>
<comment type="subunit">
    <text evidence="2">Interacts with microtubules.</text>
</comment>
<evidence type="ECO:0000313" key="11">
    <source>
        <dbReference type="EMBL" id="UYQ94252.1"/>
    </source>
</evidence>
<feature type="signal peptide" evidence="10">
    <location>
        <begin position="1"/>
        <end position="20"/>
    </location>
</feature>
<evidence type="ECO:0000256" key="9">
    <source>
        <dbReference type="SAM" id="Coils"/>
    </source>
</evidence>
<accession>A0ABY6J6M3</accession>
<reference evidence="11" key="1">
    <citation type="submission" date="2022-10" db="EMBL/GenBank/DDBJ databases">
        <title>Chitinophaga sp. nov., isolated from soil.</title>
        <authorList>
            <person name="Jeon C.O."/>
        </authorList>
    </citation>
    <scope>NUCLEOTIDE SEQUENCE</scope>
    <source>
        <strain evidence="11">R8</strain>
    </source>
</reference>
<dbReference type="InterPro" id="IPR049039">
    <property type="entry name" value="RMD1-3_a_helical_rpt"/>
</dbReference>
<keyword evidence="5" id="KW-0802">TPR repeat</keyword>
<evidence type="ECO:0000256" key="1">
    <source>
        <dbReference type="ARBA" id="ARBA00004245"/>
    </source>
</evidence>
<evidence type="ECO:0000256" key="5">
    <source>
        <dbReference type="ARBA" id="ARBA00022803"/>
    </source>
</evidence>
<dbReference type="InterPro" id="IPR011990">
    <property type="entry name" value="TPR-like_helical_dom_sf"/>
</dbReference>
<evidence type="ECO:0000256" key="4">
    <source>
        <dbReference type="ARBA" id="ARBA00022737"/>
    </source>
</evidence>
<dbReference type="RefSeq" id="WP_264282179.1">
    <property type="nucleotide sequence ID" value="NZ_CP107006.1"/>
</dbReference>
<name>A0ABY6J6M3_9BACT</name>
<keyword evidence="4" id="KW-0677">Repeat</keyword>
<protein>
    <recommendedName>
        <fullName evidence="7">Regulator of microtubule dynamics protein 1</fullName>
    </recommendedName>
    <alternativeName>
        <fullName evidence="8">Protein FAM82B</fullName>
    </alternativeName>
</protein>
<gene>
    <name evidence="11" type="ORF">MKQ68_03995</name>
</gene>
<evidence type="ECO:0000313" key="12">
    <source>
        <dbReference type="Proteomes" id="UP001162741"/>
    </source>
</evidence>
<dbReference type="EMBL" id="CP107006">
    <property type="protein sequence ID" value="UYQ94252.1"/>
    <property type="molecule type" value="Genomic_DNA"/>
</dbReference>
<organism evidence="11 12">
    <name type="scientific">Chitinophaga horti</name>
    <dbReference type="NCBI Taxonomy" id="2920382"/>
    <lineage>
        <taxon>Bacteria</taxon>
        <taxon>Pseudomonadati</taxon>
        <taxon>Bacteroidota</taxon>
        <taxon>Chitinophagia</taxon>
        <taxon>Chitinophagales</taxon>
        <taxon>Chitinophagaceae</taxon>
        <taxon>Chitinophaga</taxon>
    </lineage>
</organism>
<evidence type="ECO:0000256" key="7">
    <source>
        <dbReference type="ARBA" id="ARBA00039966"/>
    </source>
</evidence>
<evidence type="ECO:0000256" key="10">
    <source>
        <dbReference type="SAM" id="SignalP"/>
    </source>
</evidence>
<dbReference type="PANTHER" id="PTHR16056:SF16">
    <property type="entry name" value="REGULATOR OF MICROTUBULE DYNAMICS PROTEIN 1"/>
    <property type="match status" value="1"/>
</dbReference>
<keyword evidence="3" id="KW-0963">Cytoplasm</keyword>
<evidence type="ECO:0000256" key="8">
    <source>
        <dbReference type="ARBA" id="ARBA00041958"/>
    </source>
</evidence>